<dbReference type="InterPro" id="IPR058660">
    <property type="entry name" value="WHD_DnaB"/>
</dbReference>
<protein>
    <submittedName>
        <fullName evidence="5">DnaD domain protein</fullName>
    </submittedName>
</protein>
<dbReference type="RefSeq" id="WP_017638206.1">
    <property type="nucleotide sequence ID" value="NZ_JAUOQO010000003.1"/>
</dbReference>
<feature type="domain" description="Replicative helicase loading/DNA remodeling protein DnaB N-terminal winged helix" evidence="4">
    <location>
        <begin position="11"/>
        <end position="259"/>
    </location>
</feature>
<dbReference type="Pfam" id="PF25888">
    <property type="entry name" value="WHD_DnaB"/>
    <property type="match status" value="1"/>
</dbReference>
<comment type="similarity">
    <text evidence="1">Belongs to the DnaB/DnaD family.</text>
</comment>
<evidence type="ECO:0000256" key="1">
    <source>
        <dbReference type="ARBA" id="ARBA00093462"/>
    </source>
</evidence>
<organism evidence="5 6">
    <name type="scientific">Staphylococcus pasteuri_A</name>
    <dbReference type="NCBI Taxonomy" id="3062664"/>
    <lineage>
        <taxon>Bacteria</taxon>
        <taxon>Bacillati</taxon>
        <taxon>Bacillota</taxon>
        <taxon>Bacilli</taxon>
        <taxon>Bacillales</taxon>
        <taxon>Staphylococcaceae</taxon>
        <taxon>Staphylococcus</taxon>
    </lineage>
</organism>
<evidence type="ECO:0000256" key="2">
    <source>
        <dbReference type="SAM" id="MobiDB-lite"/>
    </source>
</evidence>
<feature type="compositionally biased region" description="Basic and acidic residues" evidence="2">
    <location>
        <begin position="413"/>
        <end position="445"/>
    </location>
</feature>
<proteinExistence type="inferred from homology"/>
<evidence type="ECO:0000259" key="4">
    <source>
        <dbReference type="Pfam" id="PF25888"/>
    </source>
</evidence>
<dbReference type="InterPro" id="IPR006343">
    <property type="entry name" value="DnaB/C_C"/>
</dbReference>
<dbReference type="EMBL" id="JAUOQO010000003">
    <property type="protein sequence ID" value="MDO6573302.1"/>
    <property type="molecule type" value="Genomic_DNA"/>
</dbReference>
<feature type="compositionally biased region" description="Polar residues" evidence="2">
    <location>
        <begin position="397"/>
        <end position="407"/>
    </location>
</feature>
<keyword evidence="6" id="KW-1185">Reference proteome</keyword>
<evidence type="ECO:0000259" key="3">
    <source>
        <dbReference type="Pfam" id="PF07261"/>
    </source>
</evidence>
<dbReference type="AlphaFoldDB" id="A0AAW7YT37"/>
<evidence type="ECO:0000313" key="5">
    <source>
        <dbReference type="EMBL" id="MDO6573302.1"/>
    </source>
</evidence>
<comment type="caution">
    <text evidence="5">The sequence shown here is derived from an EMBL/GenBank/DDBJ whole genome shotgun (WGS) entry which is preliminary data.</text>
</comment>
<feature type="region of interest" description="Disordered" evidence="2">
    <location>
        <begin position="393"/>
        <end position="445"/>
    </location>
</feature>
<accession>A0AAW7YT37</accession>
<name>A0AAW7YT37_9STAP</name>
<evidence type="ECO:0000313" key="6">
    <source>
        <dbReference type="Proteomes" id="UP001170310"/>
    </source>
</evidence>
<dbReference type="Proteomes" id="UP001170310">
    <property type="component" value="Unassembled WGS sequence"/>
</dbReference>
<dbReference type="GeneID" id="72470192"/>
<sequence length="460" mass="54112">MGLQSFEFGLRPQDSFEVIQNFHLNSQHLEILNRLFTPLIGQQAIGLYHFMHQFSNDNEQALTHYVIMNELKENLLEFRNQMDLLEAIGLMKSFVKHEEQQTHFVYQLVQPPSAYQFFNDPMLSVFLYSEVDKKRYQILKKHFEQENKDLSNYQQTTRKFTDVFHVPNKIIDVDTQNIPQSGEYAGIDLSNESFDFEMLKSMLHNHFISSEIVTKDAKALIMQLATLYGLTVDAMKHIILNSITSAQQLSFEEMRKQARSYYLIEHDNQLPKLELNQNIKQNNTATQNKEDKDPENDTDAWLDLLEQTSPIDMLASWSESEPTLSQKNMIEELIHREKMNFGVINILLQFVMLKEDMKLPKSYIFEIASNWKKKGITTAKQAYEYALKVNQPKPTYESKSNSYQGYNRKSKLVSREKTPKWLEERDNPNAAEHSKDETDDQFEKDRQAFLEQLNKDWEED</sequence>
<gene>
    <name evidence="5" type="ORF">Q4528_03925</name>
</gene>
<reference evidence="5" key="1">
    <citation type="submission" date="2023-07" db="EMBL/GenBank/DDBJ databases">
        <title>Genome content predicts the carbon catabolic preferences of heterotrophic bacteria.</title>
        <authorList>
            <person name="Gralka M."/>
        </authorList>
    </citation>
    <scope>NUCLEOTIDE SEQUENCE</scope>
    <source>
        <strain evidence="5">E2R20</strain>
    </source>
</reference>
<dbReference type="Pfam" id="PF07261">
    <property type="entry name" value="DnaB_2"/>
    <property type="match status" value="1"/>
</dbReference>
<feature type="domain" description="DnaB/C C-terminal" evidence="3">
    <location>
        <begin position="325"/>
        <end position="385"/>
    </location>
</feature>